<evidence type="ECO:0000256" key="1">
    <source>
        <dbReference type="ARBA" id="ARBA00001971"/>
    </source>
</evidence>
<keyword evidence="13" id="KW-1185">Reference proteome</keyword>
<evidence type="ECO:0000256" key="2">
    <source>
        <dbReference type="ARBA" id="ARBA00004370"/>
    </source>
</evidence>
<dbReference type="InterPro" id="IPR036396">
    <property type="entry name" value="Cyt_P450_sf"/>
</dbReference>
<dbReference type="PRINTS" id="PR00385">
    <property type="entry name" value="P450"/>
</dbReference>
<keyword evidence="8" id="KW-0503">Monooxygenase</keyword>
<dbReference type="GO" id="GO:0005506">
    <property type="term" value="F:iron ion binding"/>
    <property type="evidence" value="ECO:0007669"/>
    <property type="project" value="InterPro"/>
</dbReference>
<evidence type="ECO:0000256" key="4">
    <source>
        <dbReference type="ARBA" id="ARBA00022617"/>
    </source>
</evidence>
<dbReference type="InterPro" id="IPR050479">
    <property type="entry name" value="CYP11_CYP27_families"/>
</dbReference>
<feature type="region of interest" description="Disordered" evidence="11">
    <location>
        <begin position="163"/>
        <end position="182"/>
    </location>
</feature>
<keyword evidence="5 10" id="KW-0479">Metal-binding</keyword>
<keyword evidence="9" id="KW-0472">Membrane</keyword>
<organism evidence="12 13">
    <name type="scientific">Drosophila willistoni</name>
    <name type="common">Fruit fly</name>
    <dbReference type="NCBI Taxonomy" id="7260"/>
    <lineage>
        <taxon>Eukaryota</taxon>
        <taxon>Metazoa</taxon>
        <taxon>Ecdysozoa</taxon>
        <taxon>Arthropoda</taxon>
        <taxon>Hexapoda</taxon>
        <taxon>Insecta</taxon>
        <taxon>Pterygota</taxon>
        <taxon>Neoptera</taxon>
        <taxon>Endopterygota</taxon>
        <taxon>Diptera</taxon>
        <taxon>Brachycera</taxon>
        <taxon>Muscomorpha</taxon>
        <taxon>Ephydroidea</taxon>
        <taxon>Drosophilidae</taxon>
        <taxon>Drosophila</taxon>
        <taxon>Sophophora</taxon>
    </lineage>
</organism>
<comment type="similarity">
    <text evidence="3">Belongs to the cytochrome P450 family.</text>
</comment>
<feature type="binding site" description="axial binding residue" evidence="10">
    <location>
        <position position="759"/>
    </location>
    <ligand>
        <name>heme</name>
        <dbReference type="ChEBI" id="CHEBI:30413"/>
    </ligand>
    <ligandPart>
        <name>Fe</name>
        <dbReference type="ChEBI" id="CHEBI:18248"/>
    </ligandPart>
</feature>
<dbReference type="PROSITE" id="PS00086">
    <property type="entry name" value="CYTOCHROME_P450"/>
    <property type="match status" value="1"/>
</dbReference>
<dbReference type="PANTHER" id="PTHR24279">
    <property type="entry name" value="CYTOCHROME P450"/>
    <property type="match status" value="1"/>
</dbReference>
<dbReference type="InterPro" id="IPR017972">
    <property type="entry name" value="Cyt_P450_CS"/>
</dbReference>
<dbReference type="PRINTS" id="PR00463">
    <property type="entry name" value="EP450I"/>
</dbReference>
<dbReference type="InterPro" id="IPR001128">
    <property type="entry name" value="Cyt_P450"/>
</dbReference>
<dbReference type="Pfam" id="PF00067">
    <property type="entry name" value="p450"/>
    <property type="match status" value="1"/>
</dbReference>
<dbReference type="Proteomes" id="UP000007798">
    <property type="component" value="Unassembled WGS sequence"/>
</dbReference>
<keyword evidence="4 10" id="KW-0349">Heme</keyword>
<dbReference type="Gene3D" id="1.10.630.10">
    <property type="entry name" value="Cytochrome P450"/>
    <property type="match status" value="1"/>
</dbReference>
<evidence type="ECO:0000256" key="9">
    <source>
        <dbReference type="ARBA" id="ARBA00023136"/>
    </source>
</evidence>
<dbReference type="GO" id="GO:0004497">
    <property type="term" value="F:monooxygenase activity"/>
    <property type="evidence" value="ECO:0007669"/>
    <property type="project" value="UniProtKB-KW"/>
</dbReference>
<evidence type="ECO:0000256" key="11">
    <source>
        <dbReference type="SAM" id="MobiDB-lite"/>
    </source>
</evidence>
<dbReference type="SUPFAM" id="SSF48264">
    <property type="entry name" value="Cytochrome P450"/>
    <property type="match status" value="1"/>
</dbReference>
<dbReference type="PANTHER" id="PTHR24279:SF120">
    <property type="entry name" value="CYTOCHROME P450"/>
    <property type="match status" value="1"/>
</dbReference>
<dbReference type="InParanoid" id="B4N4I4"/>
<evidence type="ECO:0000313" key="12">
    <source>
        <dbReference type="EMBL" id="EDW79058.2"/>
    </source>
</evidence>
<sequence>NSFAQHLEARFTHYQYTSSLICSKPSFCCGQESLPCSFVDIIALSAGCNQLGGVGGELSQLSGGICDVLNPITVFCDLVPSYQLPLMPSTEVTLLHATISVLPRLQLETLQSIGAILKGKSQVLDKSNFNFHGSIPNLSGLKDAVGGANGLRNVVSVQNLSTLNEESANPNPSPMAEDSTSPSNVMPAFYDVMTREVAFIMLQLVNGMKNLQAKAIEKIPLSLSNVVLSKDIDLLSAQARFCVLQGKVPSLCPRRNLCSNLSFGVPLDFALSGSTKERELALQRWRDLEWATVLHGLRLQTSVAAPSKTTDGDSTFSTEWENARPYDEIPKVGALDLVRQLLPGGKYAQMQFPDVLLELRTQMGPLFRLPAMLGRPEFVVSHDPNHFERVYRVEGVWPERPGNDIIKYHRSVLQKDLFQGIDGLLATQGKTWADFRTLVNPVLMQPKTVRLYYKKMSQVNKEFMQRIREIRDSTTLEVPDTFEEEINRWTLESVSVVALDKQLGLLKDNRNDPNAKKLFEGLNAFFHLAAEIEFKPAVWRYIATPTYKKIIKVLDEVQEVTSYYVNEALTRLEQNPTIKPEHEKSVLEKLIKIDKKVATVMAMDMLMAGVDTTSSVMTGILLSLSKNPEKQAKLREEVLKILPNKDSEFTEASMKNVPYLRACIKESLRLYPLAAGNARKIKSNLVLNGYRVPKDSAMMMLSYGLLTDNQHYPRGNEFLPERWLRSAKEEESESEKCPHSLKASSPFVYLPFGFGSRMCIGKRIVEMELELGLARLIRNFHVEFNYPTENAFKAVLINMPNIPLKFKFTDVEK</sequence>
<dbReference type="eggNOG" id="KOG0159">
    <property type="taxonomic scope" value="Eukaryota"/>
</dbReference>
<dbReference type="HOGENOM" id="CLU_359132_0_0_1"/>
<dbReference type="GO" id="GO:0016705">
    <property type="term" value="F:oxidoreductase activity, acting on paired donors, with incorporation or reduction of molecular oxygen"/>
    <property type="evidence" value="ECO:0007669"/>
    <property type="project" value="InterPro"/>
</dbReference>
<dbReference type="AlphaFoldDB" id="B4N4I4"/>
<reference evidence="12 13" key="1">
    <citation type="journal article" date="2007" name="Nature">
        <title>Evolution of genes and genomes on the Drosophila phylogeny.</title>
        <authorList>
            <consortium name="Drosophila 12 Genomes Consortium"/>
            <person name="Clark A.G."/>
            <person name="Eisen M.B."/>
            <person name="Smith D.R."/>
            <person name="Bergman C.M."/>
            <person name="Oliver B."/>
            <person name="Markow T.A."/>
            <person name="Kaufman T.C."/>
            <person name="Kellis M."/>
            <person name="Gelbart W."/>
            <person name="Iyer V.N."/>
            <person name="Pollard D.A."/>
            <person name="Sackton T.B."/>
            <person name="Larracuente A.M."/>
            <person name="Singh N.D."/>
            <person name="Abad J.P."/>
            <person name="Abt D.N."/>
            <person name="Adryan B."/>
            <person name="Aguade M."/>
            <person name="Akashi H."/>
            <person name="Anderson W.W."/>
            <person name="Aquadro C.F."/>
            <person name="Ardell D.H."/>
            <person name="Arguello R."/>
            <person name="Artieri C.G."/>
            <person name="Barbash D.A."/>
            <person name="Barker D."/>
            <person name="Barsanti P."/>
            <person name="Batterham P."/>
            <person name="Batzoglou S."/>
            <person name="Begun D."/>
            <person name="Bhutkar A."/>
            <person name="Blanco E."/>
            <person name="Bosak S.A."/>
            <person name="Bradley R.K."/>
            <person name="Brand A.D."/>
            <person name="Brent M.R."/>
            <person name="Brooks A.N."/>
            <person name="Brown R.H."/>
            <person name="Butlin R.K."/>
            <person name="Caggese C."/>
            <person name="Calvi B.R."/>
            <person name="Bernardo de Carvalho A."/>
            <person name="Caspi A."/>
            <person name="Castrezana S."/>
            <person name="Celniker S.E."/>
            <person name="Chang J.L."/>
            <person name="Chapple C."/>
            <person name="Chatterji S."/>
            <person name="Chinwalla A."/>
            <person name="Civetta A."/>
            <person name="Clifton S.W."/>
            <person name="Comeron J.M."/>
            <person name="Costello J.C."/>
            <person name="Coyne J.A."/>
            <person name="Daub J."/>
            <person name="David R.G."/>
            <person name="Delcher A.L."/>
            <person name="Delehaunty K."/>
            <person name="Do C.B."/>
            <person name="Ebling H."/>
            <person name="Edwards K."/>
            <person name="Eickbush T."/>
            <person name="Evans J.D."/>
            <person name="Filipski A."/>
            <person name="Findeiss S."/>
            <person name="Freyhult E."/>
            <person name="Fulton L."/>
            <person name="Fulton R."/>
            <person name="Garcia A.C."/>
            <person name="Gardiner A."/>
            <person name="Garfield D.A."/>
            <person name="Garvin B.E."/>
            <person name="Gibson G."/>
            <person name="Gilbert D."/>
            <person name="Gnerre S."/>
            <person name="Godfrey J."/>
            <person name="Good R."/>
            <person name="Gotea V."/>
            <person name="Gravely B."/>
            <person name="Greenberg A.J."/>
            <person name="Griffiths-Jones S."/>
            <person name="Gross S."/>
            <person name="Guigo R."/>
            <person name="Gustafson E.A."/>
            <person name="Haerty W."/>
            <person name="Hahn M.W."/>
            <person name="Halligan D.L."/>
            <person name="Halpern A.L."/>
            <person name="Halter G.M."/>
            <person name="Han M.V."/>
            <person name="Heger A."/>
            <person name="Hillier L."/>
            <person name="Hinrichs A.S."/>
            <person name="Holmes I."/>
            <person name="Hoskins R.A."/>
            <person name="Hubisz M.J."/>
            <person name="Hultmark D."/>
            <person name="Huntley M.A."/>
            <person name="Jaffe D.B."/>
            <person name="Jagadeeshan S."/>
            <person name="Jeck W.R."/>
            <person name="Johnson J."/>
            <person name="Jones C.D."/>
            <person name="Jordan W.C."/>
            <person name="Karpen G.H."/>
            <person name="Kataoka E."/>
            <person name="Keightley P.D."/>
            <person name="Kheradpour P."/>
            <person name="Kirkness E.F."/>
            <person name="Koerich L.B."/>
            <person name="Kristiansen K."/>
            <person name="Kudrna D."/>
            <person name="Kulathinal R.J."/>
            <person name="Kumar S."/>
            <person name="Kwok R."/>
            <person name="Lander E."/>
            <person name="Langley C.H."/>
            <person name="Lapoint R."/>
            <person name="Lazzaro B.P."/>
            <person name="Lee S.J."/>
            <person name="Levesque L."/>
            <person name="Li R."/>
            <person name="Lin C.F."/>
            <person name="Lin M.F."/>
            <person name="Lindblad-Toh K."/>
            <person name="Llopart A."/>
            <person name="Long M."/>
            <person name="Low L."/>
            <person name="Lozovsky E."/>
            <person name="Lu J."/>
            <person name="Luo M."/>
            <person name="Machado C.A."/>
            <person name="Makalowski W."/>
            <person name="Marzo M."/>
            <person name="Matsuda M."/>
            <person name="Matzkin L."/>
            <person name="McAllister B."/>
            <person name="McBride C.S."/>
            <person name="McKernan B."/>
            <person name="McKernan K."/>
            <person name="Mendez-Lago M."/>
            <person name="Minx P."/>
            <person name="Mollenhauer M.U."/>
            <person name="Montooth K."/>
            <person name="Mount S.M."/>
            <person name="Mu X."/>
            <person name="Myers E."/>
            <person name="Negre B."/>
            <person name="Newfeld S."/>
            <person name="Nielsen R."/>
            <person name="Noor M.A."/>
            <person name="O'Grady P."/>
            <person name="Pachter L."/>
            <person name="Papaceit M."/>
            <person name="Parisi M.J."/>
            <person name="Parisi M."/>
            <person name="Parts L."/>
            <person name="Pedersen J.S."/>
            <person name="Pesole G."/>
            <person name="Phillippy A.M."/>
            <person name="Ponting C.P."/>
            <person name="Pop M."/>
            <person name="Porcelli D."/>
            <person name="Powell J.R."/>
            <person name="Prohaska S."/>
            <person name="Pruitt K."/>
            <person name="Puig M."/>
            <person name="Quesneville H."/>
            <person name="Ram K.R."/>
            <person name="Rand D."/>
            <person name="Rasmussen M.D."/>
            <person name="Reed L.K."/>
            <person name="Reenan R."/>
            <person name="Reily A."/>
            <person name="Remington K.A."/>
            <person name="Rieger T.T."/>
            <person name="Ritchie M.G."/>
            <person name="Robin C."/>
            <person name="Rogers Y.H."/>
            <person name="Rohde C."/>
            <person name="Rozas J."/>
            <person name="Rubenfield M.J."/>
            <person name="Ruiz A."/>
            <person name="Russo S."/>
            <person name="Salzberg S.L."/>
            <person name="Sanchez-Gracia A."/>
            <person name="Saranga D.J."/>
            <person name="Sato H."/>
            <person name="Schaeffer S.W."/>
            <person name="Schatz M.C."/>
            <person name="Schlenke T."/>
            <person name="Schwartz R."/>
            <person name="Segarra C."/>
            <person name="Singh R.S."/>
            <person name="Sirot L."/>
            <person name="Sirota M."/>
            <person name="Sisneros N.B."/>
            <person name="Smith C.D."/>
            <person name="Smith T.F."/>
            <person name="Spieth J."/>
            <person name="Stage D.E."/>
            <person name="Stark A."/>
            <person name="Stephan W."/>
            <person name="Strausberg R.L."/>
            <person name="Strempel S."/>
            <person name="Sturgill D."/>
            <person name="Sutton G."/>
            <person name="Sutton G.G."/>
            <person name="Tao W."/>
            <person name="Teichmann S."/>
            <person name="Tobari Y.N."/>
            <person name="Tomimura Y."/>
            <person name="Tsolas J.M."/>
            <person name="Valente V.L."/>
            <person name="Venter E."/>
            <person name="Venter J.C."/>
            <person name="Vicario S."/>
            <person name="Vieira F.G."/>
            <person name="Vilella A.J."/>
            <person name="Villasante A."/>
            <person name="Walenz B."/>
            <person name="Wang J."/>
            <person name="Wasserman M."/>
            <person name="Watts T."/>
            <person name="Wilson D."/>
            <person name="Wilson R.K."/>
            <person name="Wing R.A."/>
            <person name="Wolfner M.F."/>
            <person name="Wong A."/>
            <person name="Wong G.K."/>
            <person name="Wu C.I."/>
            <person name="Wu G."/>
            <person name="Yamamoto D."/>
            <person name="Yang H.P."/>
            <person name="Yang S.P."/>
            <person name="Yorke J.A."/>
            <person name="Yoshida K."/>
            <person name="Zdobnov E."/>
            <person name="Zhang P."/>
            <person name="Zhang Y."/>
            <person name="Zimin A.V."/>
            <person name="Baldwin J."/>
            <person name="Abdouelleil A."/>
            <person name="Abdulkadir J."/>
            <person name="Abebe A."/>
            <person name="Abera B."/>
            <person name="Abreu J."/>
            <person name="Acer S.C."/>
            <person name="Aftuck L."/>
            <person name="Alexander A."/>
            <person name="An P."/>
            <person name="Anderson E."/>
            <person name="Anderson S."/>
            <person name="Arachi H."/>
            <person name="Azer M."/>
            <person name="Bachantsang P."/>
            <person name="Barry A."/>
            <person name="Bayul T."/>
            <person name="Berlin A."/>
            <person name="Bessette D."/>
            <person name="Bloom T."/>
            <person name="Blye J."/>
            <person name="Boguslavskiy L."/>
            <person name="Bonnet C."/>
            <person name="Boukhgalter B."/>
            <person name="Bourzgui I."/>
            <person name="Brown A."/>
            <person name="Cahill P."/>
            <person name="Channer S."/>
            <person name="Cheshatsang Y."/>
            <person name="Chuda L."/>
            <person name="Citroen M."/>
            <person name="Collymore A."/>
            <person name="Cooke P."/>
            <person name="Costello M."/>
            <person name="D'Aco K."/>
            <person name="Daza R."/>
            <person name="De Haan G."/>
            <person name="DeGray S."/>
            <person name="DeMaso C."/>
            <person name="Dhargay N."/>
            <person name="Dooley K."/>
            <person name="Dooley E."/>
            <person name="Doricent M."/>
            <person name="Dorje P."/>
            <person name="Dorjee K."/>
            <person name="Dupes A."/>
            <person name="Elong R."/>
            <person name="Falk J."/>
            <person name="Farina A."/>
            <person name="Faro S."/>
            <person name="Ferguson D."/>
            <person name="Fisher S."/>
            <person name="Foley C.D."/>
            <person name="Franke A."/>
            <person name="Friedrich D."/>
            <person name="Gadbois L."/>
            <person name="Gearin G."/>
            <person name="Gearin C.R."/>
            <person name="Giannoukos G."/>
            <person name="Goode T."/>
            <person name="Graham J."/>
            <person name="Grandbois E."/>
            <person name="Grewal S."/>
            <person name="Gyaltsen K."/>
            <person name="Hafez N."/>
            <person name="Hagos B."/>
            <person name="Hall J."/>
            <person name="Henson C."/>
            <person name="Hollinger A."/>
            <person name="Honan T."/>
            <person name="Huard M.D."/>
            <person name="Hughes L."/>
            <person name="Hurhula B."/>
            <person name="Husby M.E."/>
            <person name="Kamat A."/>
            <person name="Kanga B."/>
            <person name="Kashin S."/>
            <person name="Khazanovich D."/>
            <person name="Kisner P."/>
            <person name="Lance K."/>
            <person name="Lara M."/>
            <person name="Lee W."/>
            <person name="Lennon N."/>
            <person name="Letendre F."/>
            <person name="LeVine R."/>
            <person name="Lipovsky A."/>
            <person name="Liu X."/>
            <person name="Liu J."/>
            <person name="Liu S."/>
            <person name="Lokyitsang T."/>
            <person name="Lokyitsang Y."/>
            <person name="Lubonja R."/>
            <person name="Lui A."/>
            <person name="MacDonald P."/>
            <person name="Magnisalis V."/>
            <person name="Maru K."/>
            <person name="Matthews C."/>
            <person name="McCusker W."/>
            <person name="McDonough S."/>
            <person name="Mehta T."/>
            <person name="Meldrim J."/>
            <person name="Meneus L."/>
            <person name="Mihai O."/>
            <person name="Mihalev A."/>
            <person name="Mihova T."/>
            <person name="Mittelman R."/>
            <person name="Mlenga V."/>
            <person name="Montmayeur A."/>
            <person name="Mulrain L."/>
            <person name="Navidi A."/>
            <person name="Naylor J."/>
            <person name="Negash T."/>
            <person name="Nguyen T."/>
            <person name="Nguyen N."/>
            <person name="Nicol R."/>
            <person name="Norbu C."/>
            <person name="Norbu N."/>
            <person name="Novod N."/>
            <person name="O'Neill B."/>
            <person name="Osman S."/>
            <person name="Markiewicz E."/>
            <person name="Oyono O.L."/>
            <person name="Patti C."/>
            <person name="Phunkhang P."/>
            <person name="Pierre F."/>
            <person name="Priest M."/>
            <person name="Raghuraman S."/>
            <person name="Rege F."/>
            <person name="Reyes R."/>
            <person name="Rise C."/>
            <person name="Rogov P."/>
            <person name="Ross K."/>
            <person name="Ryan E."/>
            <person name="Settipalli S."/>
            <person name="Shea T."/>
            <person name="Sherpa N."/>
            <person name="Shi L."/>
            <person name="Shih D."/>
            <person name="Sparrow T."/>
            <person name="Spaulding J."/>
            <person name="Stalker J."/>
            <person name="Stange-Thomann N."/>
            <person name="Stavropoulos S."/>
            <person name="Stone C."/>
            <person name="Strader C."/>
            <person name="Tesfaye S."/>
            <person name="Thomson T."/>
            <person name="Thoulutsang Y."/>
            <person name="Thoulutsang D."/>
            <person name="Topham K."/>
            <person name="Topping I."/>
            <person name="Tsamla T."/>
            <person name="Vassiliev H."/>
            <person name="Vo A."/>
            <person name="Wangchuk T."/>
            <person name="Wangdi T."/>
            <person name="Weiand M."/>
            <person name="Wilkinson J."/>
            <person name="Wilson A."/>
            <person name="Yadav S."/>
            <person name="Young G."/>
            <person name="Yu Q."/>
            <person name="Zembek L."/>
            <person name="Zhong D."/>
            <person name="Zimmer A."/>
            <person name="Zwirko Z."/>
            <person name="Jaffe D.B."/>
            <person name="Alvarez P."/>
            <person name="Brockman W."/>
            <person name="Butler J."/>
            <person name="Chin C."/>
            <person name="Gnerre S."/>
            <person name="Grabherr M."/>
            <person name="Kleber M."/>
            <person name="Mauceli E."/>
            <person name="MacCallum I."/>
        </authorList>
    </citation>
    <scope>NUCLEOTIDE SEQUENCE [LARGE SCALE GENOMIC DNA]</scope>
    <source>
        <strain evidence="13">Tucson 14030-0811.24</strain>
    </source>
</reference>
<dbReference type="OrthoDB" id="3945418at2759"/>
<feature type="non-terminal residue" evidence="12">
    <location>
        <position position="1"/>
    </location>
</feature>
<dbReference type="InterPro" id="IPR002401">
    <property type="entry name" value="Cyt_P450_E_grp-I"/>
</dbReference>
<keyword evidence="7 10" id="KW-0408">Iron</keyword>
<dbReference type="GO" id="GO:0016020">
    <property type="term" value="C:membrane"/>
    <property type="evidence" value="ECO:0007669"/>
    <property type="project" value="UniProtKB-SubCell"/>
</dbReference>
<comment type="cofactor">
    <cofactor evidence="1 10">
        <name>heme</name>
        <dbReference type="ChEBI" id="CHEBI:30413"/>
    </cofactor>
</comment>
<dbReference type="EMBL" id="CH964095">
    <property type="protein sequence ID" value="EDW79058.2"/>
    <property type="molecule type" value="Genomic_DNA"/>
</dbReference>
<comment type="subcellular location">
    <subcellularLocation>
        <location evidence="2">Membrane</location>
    </subcellularLocation>
</comment>
<dbReference type="GO" id="GO:0020037">
    <property type="term" value="F:heme binding"/>
    <property type="evidence" value="ECO:0007669"/>
    <property type="project" value="InterPro"/>
</dbReference>
<gene>
    <name evidence="12" type="primary">Dwil\GK12265</name>
    <name evidence="12" type="ORF">Dwil_GK12265</name>
</gene>
<evidence type="ECO:0000256" key="5">
    <source>
        <dbReference type="ARBA" id="ARBA00022723"/>
    </source>
</evidence>
<protein>
    <submittedName>
        <fullName evidence="12">Uncharacterized protein</fullName>
    </submittedName>
</protein>
<evidence type="ECO:0000256" key="8">
    <source>
        <dbReference type="ARBA" id="ARBA00023033"/>
    </source>
</evidence>
<accession>B4N4I4</accession>
<evidence type="ECO:0000313" key="13">
    <source>
        <dbReference type="Proteomes" id="UP000007798"/>
    </source>
</evidence>
<dbReference type="FunFam" id="1.10.630.10:FF:000006">
    <property type="entry name" value="Cytochrome P450 302a1, mitochondrial"/>
    <property type="match status" value="1"/>
</dbReference>
<proteinExistence type="inferred from homology"/>
<evidence type="ECO:0000256" key="6">
    <source>
        <dbReference type="ARBA" id="ARBA00023002"/>
    </source>
</evidence>
<keyword evidence="6" id="KW-0560">Oxidoreductase</keyword>
<evidence type="ECO:0000256" key="7">
    <source>
        <dbReference type="ARBA" id="ARBA00023004"/>
    </source>
</evidence>
<dbReference type="CDD" id="cd11054">
    <property type="entry name" value="CYP24A1-like"/>
    <property type="match status" value="1"/>
</dbReference>
<dbReference type="STRING" id="7260.B4N4I4"/>
<evidence type="ECO:0000256" key="10">
    <source>
        <dbReference type="PIRSR" id="PIRSR602401-1"/>
    </source>
</evidence>
<name>B4N4I4_DROWI</name>
<evidence type="ECO:0000256" key="3">
    <source>
        <dbReference type="ARBA" id="ARBA00010617"/>
    </source>
</evidence>